<evidence type="ECO:0000313" key="2">
    <source>
        <dbReference type="Proteomes" id="UP001642484"/>
    </source>
</evidence>
<keyword evidence="2" id="KW-1185">Reference proteome</keyword>
<protein>
    <submittedName>
        <fullName evidence="1">Uncharacterized protein</fullName>
    </submittedName>
</protein>
<dbReference type="EMBL" id="CAXAMN010001002">
    <property type="protein sequence ID" value="CAK8991855.1"/>
    <property type="molecule type" value="Genomic_DNA"/>
</dbReference>
<sequence>MGDSSYGLFIDTSGLSSQEYLLIAREDEEKPGLKRVVVILSVPENKFPEWLSPFYNLLLEKAYAALVSCLNRPGVSLMRSIDAQFYTVLGLRCFNRGLPLLPERVSDTPGAVSGLMQHPLVWKPFQVEDADGKFRLAAYLRCLLRRLGMQIQIYQTYEGRALVPYQCVVQTQQWQGIRKLLLEALALQRTAYRRLHGGSTAPALVEHAKVRTLAMDPADRVATSVCVPKWVVRNTFWELDEDAASVEMKRCRSAGPMTISDIECGRAF</sequence>
<gene>
    <name evidence="1" type="ORF">CCMP2556_LOCUS2626</name>
</gene>
<name>A0ABP0HNQ2_9DINO</name>
<accession>A0ABP0HNQ2</accession>
<dbReference type="Proteomes" id="UP001642484">
    <property type="component" value="Unassembled WGS sequence"/>
</dbReference>
<proteinExistence type="predicted"/>
<comment type="caution">
    <text evidence="1">The sequence shown here is derived from an EMBL/GenBank/DDBJ whole genome shotgun (WGS) entry which is preliminary data.</text>
</comment>
<evidence type="ECO:0000313" key="1">
    <source>
        <dbReference type="EMBL" id="CAK8991855.1"/>
    </source>
</evidence>
<organism evidence="1 2">
    <name type="scientific">Durusdinium trenchii</name>
    <dbReference type="NCBI Taxonomy" id="1381693"/>
    <lineage>
        <taxon>Eukaryota</taxon>
        <taxon>Sar</taxon>
        <taxon>Alveolata</taxon>
        <taxon>Dinophyceae</taxon>
        <taxon>Suessiales</taxon>
        <taxon>Symbiodiniaceae</taxon>
        <taxon>Durusdinium</taxon>
    </lineage>
</organism>
<reference evidence="1 2" key="1">
    <citation type="submission" date="2024-02" db="EMBL/GenBank/DDBJ databases">
        <authorList>
            <person name="Chen Y."/>
            <person name="Shah S."/>
            <person name="Dougan E. K."/>
            <person name="Thang M."/>
            <person name="Chan C."/>
        </authorList>
    </citation>
    <scope>NUCLEOTIDE SEQUENCE [LARGE SCALE GENOMIC DNA]</scope>
</reference>